<protein>
    <submittedName>
        <fullName evidence="1">Uncharacterized protein</fullName>
    </submittedName>
</protein>
<dbReference type="Proteomes" id="UP000681162">
    <property type="component" value="Unassembled WGS sequence"/>
</dbReference>
<organism evidence="1 2">
    <name type="scientific">Paenibacillus antibioticophila</name>
    <dbReference type="NCBI Taxonomy" id="1274374"/>
    <lineage>
        <taxon>Bacteria</taxon>
        <taxon>Bacillati</taxon>
        <taxon>Bacillota</taxon>
        <taxon>Bacilli</taxon>
        <taxon>Bacillales</taxon>
        <taxon>Paenibacillaceae</taxon>
        <taxon>Paenibacillus</taxon>
    </lineage>
</organism>
<name>A0A919XXV7_9BACL</name>
<proteinExistence type="predicted"/>
<dbReference type="AlphaFoldDB" id="A0A919XXV7"/>
<dbReference type="RefSeq" id="WP_212940882.1">
    <property type="nucleotide sequence ID" value="NZ_BORR01000013.1"/>
</dbReference>
<reference evidence="1 2" key="1">
    <citation type="submission" date="2021-03" db="EMBL/GenBank/DDBJ databases">
        <title>Antimicrobial resistance genes in bacteria isolated from Japanese honey, and their potential for conferring macrolide and lincosamide resistance in the American foulbrood pathogen Paenibacillus larvae.</title>
        <authorList>
            <person name="Okamoto M."/>
            <person name="Kumagai M."/>
            <person name="Kanamori H."/>
            <person name="Takamatsu D."/>
        </authorList>
    </citation>
    <scope>NUCLEOTIDE SEQUENCE [LARGE SCALE GENOMIC DNA]</scope>
    <source>
        <strain evidence="1 2">J41TS12</strain>
    </source>
</reference>
<gene>
    <name evidence="1" type="ORF">J41TS12_34780</name>
</gene>
<evidence type="ECO:0000313" key="1">
    <source>
        <dbReference type="EMBL" id="GIO38617.1"/>
    </source>
</evidence>
<sequence length="141" mass="15996">MEQWLEEFMSGWPAEQRREVAEHLEEGRFISFTDGRRSISTEEDILEWTPAWEKEDERGLLLLKEEAQRVSLPAVRLKLPSGLHPAVLRKAALLRGVAVGGASECEDAILLQFEGLSPEQIAEGLERLEEEVSSFTARYES</sequence>
<keyword evidence="2" id="KW-1185">Reference proteome</keyword>
<evidence type="ECO:0000313" key="2">
    <source>
        <dbReference type="Proteomes" id="UP000681162"/>
    </source>
</evidence>
<dbReference type="EMBL" id="BORR01000013">
    <property type="protein sequence ID" value="GIO38617.1"/>
    <property type="molecule type" value="Genomic_DNA"/>
</dbReference>
<comment type="caution">
    <text evidence="1">The sequence shown here is derived from an EMBL/GenBank/DDBJ whole genome shotgun (WGS) entry which is preliminary data.</text>
</comment>
<accession>A0A919XXV7</accession>